<proteinExistence type="predicted"/>
<organism evidence="1 2">
    <name type="scientific">Hymenobacter frigidus</name>
    <dbReference type="NCBI Taxonomy" id="1524095"/>
    <lineage>
        <taxon>Bacteria</taxon>
        <taxon>Pseudomonadati</taxon>
        <taxon>Bacteroidota</taxon>
        <taxon>Cytophagia</taxon>
        <taxon>Cytophagales</taxon>
        <taxon>Hymenobacteraceae</taxon>
        <taxon>Hymenobacter</taxon>
    </lineage>
</organism>
<evidence type="ECO:0000313" key="2">
    <source>
        <dbReference type="Proteomes" id="UP000637774"/>
    </source>
</evidence>
<evidence type="ECO:0000313" key="1">
    <source>
        <dbReference type="EMBL" id="GGH90850.1"/>
    </source>
</evidence>
<accession>A0ABQ2AF96</accession>
<sequence length="67" mass="7541">MSLHPQPSTPVPPQTRQVAQAAFPRGNRYLQLRDTLGTLYDDALFADLFPQRGQAAQAPWQLYSSRV</sequence>
<keyword evidence="2" id="KW-1185">Reference proteome</keyword>
<reference evidence="2" key="1">
    <citation type="journal article" date="2019" name="Int. J. Syst. Evol. Microbiol.">
        <title>The Global Catalogue of Microorganisms (GCM) 10K type strain sequencing project: providing services to taxonomists for standard genome sequencing and annotation.</title>
        <authorList>
            <consortium name="The Broad Institute Genomics Platform"/>
            <consortium name="The Broad Institute Genome Sequencing Center for Infectious Disease"/>
            <person name="Wu L."/>
            <person name="Ma J."/>
        </authorList>
    </citation>
    <scope>NUCLEOTIDE SEQUENCE [LARGE SCALE GENOMIC DNA]</scope>
    <source>
        <strain evidence="2">CGMCC 1.14966</strain>
    </source>
</reference>
<dbReference type="EMBL" id="BMGY01000059">
    <property type="protein sequence ID" value="GGH90850.1"/>
    <property type="molecule type" value="Genomic_DNA"/>
</dbReference>
<dbReference type="Proteomes" id="UP000637774">
    <property type="component" value="Unassembled WGS sequence"/>
</dbReference>
<name>A0ABQ2AF96_9BACT</name>
<protein>
    <submittedName>
        <fullName evidence="1">Uncharacterized protein</fullName>
    </submittedName>
</protein>
<comment type="caution">
    <text evidence="1">The sequence shown here is derived from an EMBL/GenBank/DDBJ whole genome shotgun (WGS) entry which is preliminary data.</text>
</comment>
<gene>
    <name evidence="1" type="ORF">GCM10011495_37640</name>
</gene>
<dbReference type="RefSeq" id="WP_188563637.1">
    <property type="nucleotide sequence ID" value="NZ_BMGY01000059.1"/>
</dbReference>